<dbReference type="InterPro" id="IPR011011">
    <property type="entry name" value="Znf_FYVE_PHD"/>
</dbReference>
<dbReference type="SMART" id="SM00184">
    <property type="entry name" value="RING"/>
    <property type="match status" value="1"/>
</dbReference>
<dbReference type="InterPro" id="IPR013083">
    <property type="entry name" value="Znf_RING/FYVE/PHD"/>
</dbReference>
<feature type="compositionally biased region" description="Basic and acidic residues" evidence="5">
    <location>
        <begin position="8"/>
        <end position="18"/>
    </location>
</feature>
<accession>K3WGG7</accession>
<feature type="region of interest" description="Disordered" evidence="5">
    <location>
        <begin position="1"/>
        <end position="56"/>
    </location>
</feature>
<feature type="domain" description="RING-type" evidence="6">
    <location>
        <begin position="66"/>
        <end position="107"/>
    </location>
</feature>
<evidence type="ECO:0000256" key="2">
    <source>
        <dbReference type="ARBA" id="ARBA00022771"/>
    </source>
</evidence>
<evidence type="ECO:0000256" key="5">
    <source>
        <dbReference type="SAM" id="MobiDB-lite"/>
    </source>
</evidence>
<dbReference type="STRING" id="431595.K3WGG7"/>
<evidence type="ECO:0000256" key="1">
    <source>
        <dbReference type="ARBA" id="ARBA00022723"/>
    </source>
</evidence>
<sequence length="681" mass="75114">MSASLAAGERDAGARPDDNGDEQEGSAHEIIEVGDDDEEEDAEDGAQNDEDADDDAAVDDVEADACCICQDIVELLAQGFLPSCEHKFHFECIVTWSKVTNLCPLCKQKFNTVTRVDANGSIIHTEKVEDAKQVFRPDPRDHDIAAQLRLVNEARCETCGRGDDEHVLLMCEARGCPISNHTYCIGLSEVPASSWYCSRHTDMLRASDLIERPATTVSSRRTTRRLASLMSNILRGSNRSSSGTATRRGRGSSITSSGERGGRGRRATARVTLESESGRPIRGVAAVYAMRMSRELQQIQQRADVMYARGDHYQHAPSNRQIALSRSTVPAHSSVDLMWQDHDSSRQAMATVPSSTLISSMGSPQPSSTNRISRTLAPEYRALAQLMVDAVASDNYASTVSLVIPKTAKLRLVSKVKTFFARLNDREKLAVLDMECLPVLYKWIQKADASAAASPHPQVLAAVLTVVESLPVRKSDLIEVPDFRSTLNEIVTFPNISVELRERAIKISEKWREINPPPRSASPPRRPQYRPTPFDTGRTPALPPPIRSFSAQKQPMRREKKEKTRKQDAWATPAVEYVKAKLYPLYKHGNGKLTKERFKVIVKQVLDLFKVEAASLQSELVLPSGELTNITKSRLKTLIDRVYKASSNGISTSASSSRSAASASSSSSYSALPPTKHRRIS</sequence>
<evidence type="ECO:0000256" key="3">
    <source>
        <dbReference type="ARBA" id="ARBA00022833"/>
    </source>
</evidence>
<feature type="compositionally biased region" description="Low complexity" evidence="5">
    <location>
        <begin position="230"/>
        <end position="258"/>
    </location>
</feature>
<dbReference type="Gene3D" id="3.30.40.10">
    <property type="entry name" value="Zinc/RING finger domain, C3HC4 (zinc finger)"/>
    <property type="match status" value="2"/>
</dbReference>
<reference evidence="7" key="3">
    <citation type="submission" date="2015-02" db="UniProtKB">
        <authorList>
            <consortium name="EnsemblProtists"/>
        </authorList>
    </citation>
    <scope>IDENTIFICATION</scope>
    <source>
        <strain evidence="7">DAOM BR144</strain>
    </source>
</reference>
<evidence type="ECO:0000313" key="7">
    <source>
        <dbReference type="EnsemblProtists" id="PYU1_T004058"/>
    </source>
</evidence>
<dbReference type="SUPFAM" id="SSF57850">
    <property type="entry name" value="RING/U-box"/>
    <property type="match status" value="1"/>
</dbReference>
<dbReference type="GO" id="GO:0008270">
    <property type="term" value="F:zinc ion binding"/>
    <property type="evidence" value="ECO:0007669"/>
    <property type="project" value="UniProtKB-KW"/>
</dbReference>
<feature type="region of interest" description="Disordered" evidence="5">
    <location>
        <begin position="649"/>
        <end position="681"/>
    </location>
</feature>
<dbReference type="OMA" id="CIVAWAK"/>
<reference evidence="8" key="1">
    <citation type="journal article" date="2010" name="Genome Biol.">
        <title>Genome sequence of the necrotrophic plant pathogen Pythium ultimum reveals original pathogenicity mechanisms and effector repertoire.</title>
        <authorList>
            <person name="Levesque C.A."/>
            <person name="Brouwer H."/>
            <person name="Cano L."/>
            <person name="Hamilton J.P."/>
            <person name="Holt C."/>
            <person name="Huitema E."/>
            <person name="Raffaele S."/>
            <person name="Robideau G.P."/>
            <person name="Thines M."/>
            <person name="Win J."/>
            <person name="Zerillo M.M."/>
            <person name="Beakes G.W."/>
            <person name="Boore J.L."/>
            <person name="Busam D."/>
            <person name="Dumas B."/>
            <person name="Ferriera S."/>
            <person name="Fuerstenberg S.I."/>
            <person name="Gachon C.M."/>
            <person name="Gaulin E."/>
            <person name="Govers F."/>
            <person name="Grenville-Briggs L."/>
            <person name="Horner N."/>
            <person name="Hostetler J."/>
            <person name="Jiang R.H."/>
            <person name="Johnson J."/>
            <person name="Krajaejun T."/>
            <person name="Lin H."/>
            <person name="Meijer H.J."/>
            <person name="Moore B."/>
            <person name="Morris P."/>
            <person name="Phuntmart V."/>
            <person name="Puiu D."/>
            <person name="Shetty J."/>
            <person name="Stajich J.E."/>
            <person name="Tripathy S."/>
            <person name="Wawra S."/>
            <person name="van West P."/>
            <person name="Whitty B.R."/>
            <person name="Coutinho P.M."/>
            <person name="Henrissat B."/>
            <person name="Martin F."/>
            <person name="Thomas P.D."/>
            <person name="Tyler B.M."/>
            <person name="De Vries R.P."/>
            <person name="Kamoun S."/>
            <person name="Yandell M."/>
            <person name="Tisserat N."/>
            <person name="Buell C.R."/>
        </authorList>
    </citation>
    <scope>NUCLEOTIDE SEQUENCE</scope>
    <source>
        <strain evidence="8">DAOM:BR144</strain>
    </source>
</reference>
<feature type="compositionally biased region" description="Pro residues" evidence="5">
    <location>
        <begin position="515"/>
        <end position="526"/>
    </location>
</feature>
<feature type="compositionally biased region" description="Low complexity" evidence="5">
    <location>
        <begin position="649"/>
        <end position="671"/>
    </location>
</feature>
<dbReference type="AlphaFoldDB" id="K3WGG7"/>
<keyword evidence="1" id="KW-0479">Metal-binding</keyword>
<dbReference type="InterPro" id="IPR001965">
    <property type="entry name" value="Znf_PHD"/>
</dbReference>
<dbReference type="SUPFAM" id="SSF57903">
    <property type="entry name" value="FYVE/PHD zinc finger"/>
    <property type="match status" value="1"/>
</dbReference>
<evidence type="ECO:0000256" key="4">
    <source>
        <dbReference type="PROSITE-ProRule" id="PRU00175"/>
    </source>
</evidence>
<dbReference type="EMBL" id="GL376567">
    <property type="status" value="NOT_ANNOTATED_CDS"/>
    <property type="molecule type" value="Genomic_DNA"/>
</dbReference>
<dbReference type="InParanoid" id="K3WGG7"/>
<dbReference type="Pfam" id="PF13639">
    <property type="entry name" value="zf-RING_2"/>
    <property type="match status" value="1"/>
</dbReference>
<dbReference type="SMART" id="SM00249">
    <property type="entry name" value="PHD"/>
    <property type="match status" value="1"/>
</dbReference>
<keyword evidence="3" id="KW-0862">Zinc</keyword>
<dbReference type="PROSITE" id="PS50089">
    <property type="entry name" value="ZF_RING_2"/>
    <property type="match status" value="1"/>
</dbReference>
<organism evidence="7 8">
    <name type="scientific">Globisporangium ultimum (strain ATCC 200006 / CBS 805.95 / DAOM BR144)</name>
    <name type="common">Pythium ultimum</name>
    <dbReference type="NCBI Taxonomy" id="431595"/>
    <lineage>
        <taxon>Eukaryota</taxon>
        <taxon>Sar</taxon>
        <taxon>Stramenopiles</taxon>
        <taxon>Oomycota</taxon>
        <taxon>Peronosporomycetes</taxon>
        <taxon>Pythiales</taxon>
        <taxon>Pythiaceae</taxon>
        <taxon>Globisporangium</taxon>
    </lineage>
</organism>
<dbReference type="PANTHER" id="PTHR47177">
    <property type="entry name" value="F18C1.6 PROTEIN"/>
    <property type="match status" value="1"/>
</dbReference>
<dbReference type="Gene3D" id="1.20.930.10">
    <property type="entry name" value="Conserved domain common to transcription factors TFIIS, elongin A, CRSP70"/>
    <property type="match status" value="1"/>
</dbReference>
<dbReference type="Proteomes" id="UP000019132">
    <property type="component" value="Unassembled WGS sequence"/>
</dbReference>
<protein>
    <recommendedName>
        <fullName evidence="6">RING-type domain-containing protein</fullName>
    </recommendedName>
</protein>
<dbReference type="eggNOG" id="KOG4430">
    <property type="taxonomic scope" value="Eukaryota"/>
</dbReference>
<dbReference type="InterPro" id="IPR001841">
    <property type="entry name" value="Znf_RING"/>
</dbReference>
<evidence type="ECO:0000259" key="6">
    <source>
        <dbReference type="PROSITE" id="PS50089"/>
    </source>
</evidence>
<feature type="compositionally biased region" description="Basic and acidic residues" evidence="5">
    <location>
        <begin position="556"/>
        <end position="568"/>
    </location>
</feature>
<proteinExistence type="predicted"/>
<feature type="region of interest" description="Disordered" evidence="5">
    <location>
        <begin position="511"/>
        <end position="568"/>
    </location>
</feature>
<dbReference type="VEuPathDB" id="FungiDB:PYU1_G004048"/>
<dbReference type="PANTHER" id="PTHR47177:SF3">
    <property type="entry name" value="F18C1.6 PROTEIN"/>
    <property type="match status" value="1"/>
</dbReference>
<dbReference type="InterPro" id="IPR035441">
    <property type="entry name" value="TFIIS/LEDGF_dom_sf"/>
</dbReference>
<name>K3WGG7_GLOUD</name>
<dbReference type="EnsemblProtists" id="PYU1_T004058">
    <property type="protein sequence ID" value="PYU1_T004058"/>
    <property type="gene ID" value="PYU1_G004048"/>
</dbReference>
<reference evidence="8" key="2">
    <citation type="submission" date="2010-04" db="EMBL/GenBank/DDBJ databases">
        <authorList>
            <person name="Buell R."/>
            <person name="Hamilton J."/>
            <person name="Hostetler J."/>
        </authorList>
    </citation>
    <scope>NUCLEOTIDE SEQUENCE [LARGE SCALE GENOMIC DNA]</scope>
    <source>
        <strain evidence="8">DAOM:BR144</strain>
    </source>
</reference>
<keyword evidence="8" id="KW-1185">Reference proteome</keyword>
<evidence type="ECO:0000313" key="8">
    <source>
        <dbReference type="Proteomes" id="UP000019132"/>
    </source>
</evidence>
<feature type="compositionally biased region" description="Acidic residues" evidence="5">
    <location>
        <begin position="32"/>
        <end position="56"/>
    </location>
</feature>
<dbReference type="HOGENOM" id="CLU_027245_0_0_1"/>
<feature type="region of interest" description="Disordered" evidence="5">
    <location>
        <begin position="230"/>
        <end position="276"/>
    </location>
</feature>
<keyword evidence="2 4" id="KW-0863">Zinc-finger</keyword>